<keyword evidence="5 9" id="KW-0371">Homeobox</keyword>
<dbReference type="GO" id="GO:0048731">
    <property type="term" value="P:system development"/>
    <property type="evidence" value="ECO:0007669"/>
    <property type="project" value="UniProtKB-ARBA"/>
</dbReference>
<name>S6D0S4_GNEGN</name>
<feature type="DNA-binding region" description="Homeobox" evidence="9">
    <location>
        <begin position="47"/>
        <end position="111"/>
    </location>
</feature>
<keyword evidence="7 9" id="KW-0539">Nucleus</keyword>
<keyword evidence="4 9" id="KW-0238">DNA-binding</keyword>
<sequence>MSSNKNLTSKNWPSLFRAKSGPHASGSSSSSSRPAEAPKVHEERNPEPKPRWNPRPEQIRILEDLFNSGMVNPSRDEIKRIKNRLLPYGNVGDANVFYWFQNRKSRTKQKLARTNSGSRSQAVANASAAVTAEKSTNPTKEEAMAPSAPISGAAAPYIMQQQSFVPGESSSALASTAAATTELGYAAMANQYQSFQYQAMHGTGSMVNPDVSYTNMLSSNPQASVTVNMNGHTFDVPPAPLDVRSLFGERAAIFDVTTNQLLPMNEAGVTMWPVMNGHSYLVIDTTGFPNI</sequence>
<dbReference type="AlphaFoldDB" id="S6D0S4"/>
<feature type="region of interest" description="Disordered" evidence="11">
    <location>
        <begin position="112"/>
        <end position="144"/>
    </location>
</feature>
<dbReference type="PANTHER" id="PTHR47288">
    <property type="entry name" value="WUSCHEL-RELATED HOMEOBOX 9"/>
    <property type="match status" value="1"/>
</dbReference>
<evidence type="ECO:0000256" key="7">
    <source>
        <dbReference type="ARBA" id="ARBA00023242"/>
    </source>
</evidence>
<evidence type="ECO:0000256" key="3">
    <source>
        <dbReference type="ARBA" id="ARBA00023015"/>
    </source>
</evidence>
<dbReference type="SMART" id="SM00389">
    <property type="entry name" value="HOX"/>
    <property type="match status" value="1"/>
</dbReference>
<feature type="compositionally biased region" description="Low complexity" evidence="11">
    <location>
        <begin position="122"/>
        <end position="132"/>
    </location>
</feature>
<accession>S6D0S4</accession>
<comment type="subcellular location">
    <subcellularLocation>
        <location evidence="1 9 10">Nucleus</location>
    </subcellularLocation>
</comment>
<organism evidence="13">
    <name type="scientific">Gnetum gnemon</name>
    <name type="common">Spanish joint-fir</name>
    <name type="synonym">Gnetum acutatum</name>
    <dbReference type="NCBI Taxonomy" id="3382"/>
    <lineage>
        <taxon>Eukaryota</taxon>
        <taxon>Viridiplantae</taxon>
        <taxon>Streptophyta</taxon>
        <taxon>Embryophyta</taxon>
        <taxon>Tracheophyta</taxon>
        <taxon>Spermatophyta</taxon>
        <taxon>Gnetopsida</taxon>
        <taxon>Gnetidae</taxon>
        <taxon>Gnetales</taxon>
        <taxon>Gnetaceae</taxon>
        <taxon>Gnetum</taxon>
    </lineage>
</organism>
<feature type="compositionally biased region" description="Polar residues" evidence="11">
    <location>
        <begin position="112"/>
        <end position="121"/>
    </location>
</feature>
<evidence type="ECO:0000256" key="11">
    <source>
        <dbReference type="SAM" id="MobiDB-lite"/>
    </source>
</evidence>
<dbReference type="EMBL" id="HF564613">
    <property type="protein sequence ID" value="CCP29678.1"/>
    <property type="molecule type" value="mRNA"/>
</dbReference>
<protein>
    <submittedName>
        <fullName evidence="13">HD transcription factor</fullName>
    </submittedName>
</protein>
<evidence type="ECO:0000256" key="9">
    <source>
        <dbReference type="PROSITE-ProRule" id="PRU00108"/>
    </source>
</evidence>
<dbReference type="InterPro" id="IPR044557">
    <property type="entry name" value="WOX8/9-like"/>
</dbReference>
<dbReference type="GO" id="GO:0005634">
    <property type="term" value="C:nucleus"/>
    <property type="evidence" value="ECO:0007669"/>
    <property type="project" value="UniProtKB-SubCell"/>
</dbReference>
<dbReference type="FunFam" id="1.10.10.60:FF:000118">
    <property type="entry name" value="WUSCHEL-related homeobox 11"/>
    <property type="match status" value="1"/>
</dbReference>
<feature type="domain" description="Homeobox" evidence="12">
    <location>
        <begin position="45"/>
        <end position="110"/>
    </location>
</feature>
<comment type="similarity">
    <text evidence="8">Belongs to the WUS homeobox family.</text>
</comment>
<dbReference type="GO" id="GO:0003700">
    <property type="term" value="F:DNA-binding transcription factor activity"/>
    <property type="evidence" value="ECO:0007669"/>
    <property type="project" value="InterPro"/>
</dbReference>
<evidence type="ECO:0000313" key="13">
    <source>
        <dbReference type="EMBL" id="CCP29678.1"/>
    </source>
</evidence>
<evidence type="ECO:0000256" key="4">
    <source>
        <dbReference type="ARBA" id="ARBA00023125"/>
    </source>
</evidence>
<evidence type="ECO:0000256" key="5">
    <source>
        <dbReference type="ARBA" id="ARBA00023155"/>
    </source>
</evidence>
<dbReference type="PROSITE" id="PS50071">
    <property type="entry name" value="HOMEOBOX_2"/>
    <property type="match status" value="1"/>
</dbReference>
<dbReference type="CDD" id="cd00086">
    <property type="entry name" value="homeodomain"/>
    <property type="match status" value="1"/>
</dbReference>
<evidence type="ECO:0000256" key="6">
    <source>
        <dbReference type="ARBA" id="ARBA00023163"/>
    </source>
</evidence>
<evidence type="ECO:0000256" key="1">
    <source>
        <dbReference type="ARBA" id="ARBA00004123"/>
    </source>
</evidence>
<feature type="compositionally biased region" description="Basic and acidic residues" evidence="11">
    <location>
        <begin position="36"/>
        <end position="50"/>
    </location>
</feature>
<keyword evidence="2" id="KW-0217">Developmental protein</keyword>
<reference evidence="13" key="1">
    <citation type="journal article" date="2013" name="New Phytol.">
        <title>Symplesiomorphies in the WUSCHEL clade suggest that the last common ancestor of seed plants contained at least four independent stem cell niches.</title>
        <authorList>
            <person name="Nardmann J."/>
            <person name="Werr W."/>
        </authorList>
    </citation>
    <scope>NUCLEOTIDE SEQUENCE</scope>
    <source>
        <tissue evidence="13">Female flower</tissue>
    </source>
</reference>
<dbReference type="Gene3D" id="1.10.10.60">
    <property type="entry name" value="Homeodomain-like"/>
    <property type="match status" value="1"/>
</dbReference>
<evidence type="ECO:0000256" key="8">
    <source>
        <dbReference type="ARBA" id="ARBA00024040"/>
    </source>
</evidence>
<dbReference type="InterPro" id="IPR009057">
    <property type="entry name" value="Homeodomain-like_sf"/>
</dbReference>
<dbReference type="PANTHER" id="PTHR47288:SF1">
    <property type="entry name" value="WUSCHEL-RELATED HOMEOBOX 9"/>
    <property type="match status" value="1"/>
</dbReference>
<gene>
    <name evidence="13" type="primary">wox9</name>
</gene>
<feature type="region of interest" description="Disordered" evidence="11">
    <location>
        <begin position="1"/>
        <end position="56"/>
    </location>
</feature>
<keyword evidence="6" id="KW-0804">Transcription</keyword>
<dbReference type="Pfam" id="PF00046">
    <property type="entry name" value="Homeodomain"/>
    <property type="match status" value="1"/>
</dbReference>
<dbReference type="SUPFAM" id="SSF46689">
    <property type="entry name" value="Homeodomain-like"/>
    <property type="match status" value="1"/>
</dbReference>
<dbReference type="InterPro" id="IPR001356">
    <property type="entry name" value="HD"/>
</dbReference>
<proteinExistence type="evidence at transcript level"/>
<feature type="compositionally biased region" description="Polar residues" evidence="11">
    <location>
        <begin position="1"/>
        <end position="12"/>
    </location>
</feature>
<dbReference type="GO" id="GO:0003677">
    <property type="term" value="F:DNA binding"/>
    <property type="evidence" value="ECO:0007669"/>
    <property type="project" value="UniProtKB-UniRule"/>
</dbReference>
<evidence type="ECO:0000256" key="10">
    <source>
        <dbReference type="RuleBase" id="RU000682"/>
    </source>
</evidence>
<keyword evidence="3" id="KW-0805">Transcription regulation</keyword>
<dbReference type="GO" id="GO:0050793">
    <property type="term" value="P:regulation of developmental process"/>
    <property type="evidence" value="ECO:0007669"/>
    <property type="project" value="InterPro"/>
</dbReference>
<evidence type="ECO:0000256" key="2">
    <source>
        <dbReference type="ARBA" id="ARBA00022473"/>
    </source>
</evidence>
<evidence type="ECO:0000259" key="12">
    <source>
        <dbReference type="PROSITE" id="PS50071"/>
    </source>
</evidence>